<dbReference type="GO" id="GO:0071014">
    <property type="term" value="C:post-mRNA release spliceosomal complex"/>
    <property type="evidence" value="ECO:0007669"/>
    <property type="project" value="TreeGrafter"/>
</dbReference>
<feature type="compositionally biased region" description="Basic and acidic residues" evidence="2">
    <location>
        <begin position="387"/>
        <end position="396"/>
    </location>
</feature>
<dbReference type="KEGG" id="pgri:PgNI_08748"/>
<evidence type="ECO:0000313" key="4">
    <source>
        <dbReference type="RefSeq" id="XP_030978442.1"/>
    </source>
</evidence>
<reference evidence="4" key="2">
    <citation type="submission" date="2019-10" db="EMBL/GenBank/DDBJ databases">
        <authorList>
            <consortium name="NCBI Genome Project"/>
        </authorList>
    </citation>
    <scope>NUCLEOTIDE SEQUENCE</scope>
    <source>
        <strain evidence="4">NI907</strain>
    </source>
</reference>
<protein>
    <submittedName>
        <fullName evidence="4">Uncharacterized protein</fullName>
    </submittedName>
</protein>
<feature type="region of interest" description="Disordered" evidence="2">
    <location>
        <begin position="320"/>
        <end position="364"/>
    </location>
</feature>
<dbReference type="Proteomes" id="UP000515153">
    <property type="component" value="Chromosome V"/>
</dbReference>
<evidence type="ECO:0000313" key="3">
    <source>
        <dbReference type="Proteomes" id="UP000515153"/>
    </source>
</evidence>
<gene>
    <name evidence="4" type="ORF">PgNI_08748</name>
</gene>
<evidence type="ECO:0000256" key="2">
    <source>
        <dbReference type="SAM" id="MobiDB-lite"/>
    </source>
</evidence>
<name>A0A6P8AU58_PYRGI</name>
<feature type="compositionally biased region" description="Basic residues" evidence="2">
    <location>
        <begin position="397"/>
        <end position="410"/>
    </location>
</feature>
<keyword evidence="3" id="KW-1185">Reference proteome</keyword>
<dbReference type="AlphaFoldDB" id="A0A6P8AU58"/>
<organism evidence="3 4">
    <name type="scientific">Pyricularia grisea</name>
    <name type="common">Crabgrass-specific blast fungus</name>
    <name type="synonym">Magnaporthe grisea</name>
    <dbReference type="NCBI Taxonomy" id="148305"/>
    <lineage>
        <taxon>Eukaryota</taxon>
        <taxon>Fungi</taxon>
        <taxon>Dikarya</taxon>
        <taxon>Ascomycota</taxon>
        <taxon>Pezizomycotina</taxon>
        <taxon>Sordariomycetes</taxon>
        <taxon>Sordariomycetidae</taxon>
        <taxon>Magnaporthales</taxon>
        <taxon>Pyriculariaceae</taxon>
        <taxon>Pyricularia</taxon>
    </lineage>
</organism>
<comment type="similarity">
    <text evidence="1">Belongs to the CWC16 family.</text>
</comment>
<dbReference type="GO" id="GO:0005684">
    <property type="term" value="C:U2-type spliceosomal complex"/>
    <property type="evidence" value="ECO:0007669"/>
    <property type="project" value="TreeGrafter"/>
</dbReference>
<feature type="region of interest" description="Disordered" evidence="2">
    <location>
        <begin position="387"/>
        <end position="452"/>
    </location>
</feature>
<dbReference type="Pfam" id="PF04502">
    <property type="entry name" value="Saf4_Yju2"/>
    <property type="match status" value="1"/>
</dbReference>
<reference evidence="4" key="3">
    <citation type="submission" date="2025-08" db="UniProtKB">
        <authorList>
            <consortium name="RefSeq"/>
        </authorList>
    </citation>
    <scope>IDENTIFICATION</scope>
    <source>
        <strain evidence="4">NI907</strain>
    </source>
</reference>
<dbReference type="GO" id="GO:0000398">
    <property type="term" value="P:mRNA splicing, via spliceosome"/>
    <property type="evidence" value="ECO:0007669"/>
    <property type="project" value="InterPro"/>
</dbReference>
<dbReference type="PANTHER" id="PTHR12111">
    <property type="entry name" value="SPLICING FACTOR YJU2"/>
    <property type="match status" value="1"/>
</dbReference>
<dbReference type="InterPro" id="IPR007590">
    <property type="entry name" value="Saf4/Yju2"/>
</dbReference>
<dbReference type="RefSeq" id="XP_030978442.1">
    <property type="nucleotide sequence ID" value="XM_031128740.1"/>
</dbReference>
<feature type="compositionally biased region" description="Basic and acidic residues" evidence="2">
    <location>
        <begin position="337"/>
        <end position="364"/>
    </location>
</feature>
<proteinExistence type="inferred from homology"/>
<reference evidence="3 4" key="1">
    <citation type="journal article" date="2019" name="Mol. Biol. Evol.">
        <title>Blast fungal genomes show frequent chromosomal changes, gene gains and losses, and effector gene turnover.</title>
        <authorList>
            <person name="Gomez Luciano L.B."/>
            <person name="Jason Tsai I."/>
            <person name="Chuma I."/>
            <person name="Tosa Y."/>
            <person name="Chen Y.H."/>
            <person name="Li J.Y."/>
            <person name="Li M.Y."/>
            <person name="Jade Lu M.Y."/>
            <person name="Nakayashiki H."/>
            <person name="Li W.H."/>
        </authorList>
    </citation>
    <scope>NUCLEOTIDE SEQUENCE [LARGE SCALE GENOMIC DNA]</scope>
    <source>
        <strain evidence="3 4">NI907</strain>
    </source>
</reference>
<dbReference type="OrthoDB" id="360327at2759"/>
<evidence type="ECO:0000256" key="1">
    <source>
        <dbReference type="ARBA" id="ARBA00005595"/>
    </source>
</evidence>
<accession>A0A6P8AU58</accession>
<sequence>MASVVPKAVSTLIRAPIYTLNVGWKSIHGAVRLYKRNTYATVDVIQHPPLKMQGFNMGRYVPPEVEGTVSGNKLHGKHPHGSRARHGGGALTVRFEMPFPVWCERCPQETLIGQGVRFNAVKRRVGNYHSTPIFSFAIKHPACGGDIEIRTDPKNTDYVVVSGGRRRVPGLRSQEGESLISAADLARASLASIDEARGEVKDEKAREAAFAKLEKTIADRAALARSTSRVEELVDVSARAWDDPYSRNSELRKAFRAERKEREAMATSDEALKDKMSLGDQVVLGPETDYDRRLAALMDYGSTDGARDGARDAAELAMSKPLFGDSGRSASPAQSSKPKEKGRIADTAETSRREKSRMLKAEISKEKTRDGLIGAIAMNQRTAKDPFLEGLWSEKSKRQHTIPGLKRKRDRLADPSIEEVARISAPSSKPHQQVLARAASPALVSYDSDQEE</sequence>
<dbReference type="PANTHER" id="PTHR12111:SF2">
    <property type="entry name" value="SPLICING FACTOR YJU2B-RELATED"/>
    <property type="match status" value="1"/>
</dbReference>
<dbReference type="GeneID" id="41963648"/>